<sequence length="366" mass="42896">MRRVTIVPSQSITNDSPNNNPPLQTSSNMVTKQKNAETENIKKMIEQENHEYQQILAQLKKENDDLDDELDFIKNDFYEKRSTLQKILRSQQENIIALKKTPTNLNNSMSTQEIQYKNLESEINQLNITANTIQKTIDHLEGEIQESYQMISLIPSNNSEILEIAKRQINRTIQSEIFQAQDNLEDATYYLDEIKEELSLSESLIKDITKENEDFTSRISESQKKFEKLQQEKKLLVKKLSDARGLISLSNLKTTLKSNLIQTKKELAQIEKDYKIKFAEIDNNYMTLSKEFNDRKIIIETLNNKIRDITLNALKEKEECRKKINQVKQRNLEEINDIQQRFQKMCAQALQNQRKTILKSLYPTDQ</sequence>
<keyword evidence="4" id="KW-1185">Reference proteome</keyword>
<feature type="coiled-coil region" evidence="1">
    <location>
        <begin position="109"/>
        <end position="143"/>
    </location>
</feature>
<feature type="coiled-coil region" evidence="1">
    <location>
        <begin position="191"/>
        <end position="273"/>
    </location>
</feature>
<evidence type="ECO:0000313" key="3">
    <source>
        <dbReference type="EMBL" id="OHT02893.1"/>
    </source>
</evidence>
<proteinExistence type="predicted"/>
<accession>A0A1J4K057</accession>
<dbReference type="Proteomes" id="UP000179807">
    <property type="component" value="Unassembled WGS sequence"/>
</dbReference>
<dbReference type="EMBL" id="MLAK01000849">
    <property type="protein sequence ID" value="OHT02893.1"/>
    <property type="molecule type" value="Genomic_DNA"/>
</dbReference>
<evidence type="ECO:0000256" key="2">
    <source>
        <dbReference type="SAM" id="MobiDB-lite"/>
    </source>
</evidence>
<reference evidence="3" key="1">
    <citation type="submission" date="2016-10" db="EMBL/GenBank/DDBJ databases">
        <authorList>
            <person name="Benchimol M."/>
            <person name="Almeida L.G."/>
            <person name="Vasconcelos A.T."/>
            <person name="Perreira-Neves A."/>
            <person name="Rosa I.A."/>
            <person name="Tasca T."/>
            <person name="Bogo M.R."/>
            <person name="de Souza W."/>
        </authorList>
    </citation>
    <scope>NUCLEOTIDE SEQUENCE [LARGE SCALE GENOMIC DNA]</scope>
    <source>
        <strain evidence="3">K</strain>
    </source>
</reference>
<dbReference type="VEuPathDB" id="TrichDB:TRFO_06948"/>
<comment type="caution">
    <text evidence="3">The sequence shown here is derived from an EMBL/GenBank/DDBJ whole genome shotgun (WGS) entry which is preliminary data.</text>
</comment>
<feature type="coiled-coil region" evidence="1">
    <location>
        <begin position="35"/>
        <end position="76"/>
    </location>
</feature>
<feature type="compositionally biased region" description="Polar residues" evidence="2">
    <location>
        <begin position="7"/>
        <end position="28"/>
    </location>
</feature>
<organism evidence="3 4">
    <name type="scientific">Tritrichomonas foetus</name>
    <dbReference type="NCBI Taxonomy" id="1144522"/>
    <lineage>
        <taxon>Eukaryota</taxon>
        <taxon>Metamonada</taxon>
        <taxon>Parabasalia</taxon>
        <taxon>Tritrichomonadida</taxon>
        <taxon>Tritrichomonadidae</taxon>
        <taxon>Tritrichomonas</taxon>
    </lineage>
</organism>
<dbReference type="AlphaFoldDB" id="A0A1J4K057"/>
<dbReference type="RefSeq" id="XP_068356029.1">
    <property type="nucleotide sequence ID" value="XM_068493404.1"/>
</dbReference>
<name>A0A1J4K057_9EUKA</name>
<keyword evidence="1" id="KW-0175">Coiled coil</keyword>
<dbReference type="GeneID" id="94828108"/>
<evidence type="ECO:0000256" key="1">
    <source>
        <dbReference type="SAM" id="Coils"/>
    </source>
</evidence>
<feature type="region of interest" description="Disordered" evidence="2">
    <location>
        <begin position="1"/>
        <end position="28"/>
    </location>
</feature>
<evidence type="ECO:0000313" key="4">
    <source>
        <dbReference type="Proteomes" id="UP000179807"/>
    </source>
</evidence>
<protein>
    <submittedName>
        <fullName evidence="3">Uncharacterized protein</fullName>
    </submittedName>
</protein>
<gene>
    <name evidence="3" type="ORF">TRFO_06948</name>
</gene>